<proteinExistence type="predicted"/>
<dbReference type="AlphaFoldDB" id="A0A3B0USF3"/>
<reference evidence="2" key="1">
    <citation type="submission" date="2018-06" db="EMBL/GenBank/DDBJ databases">
        <authorList>
            <person name="Zhirakovskaya E."/>
        </authorList>
    </citation>
    <scope>NUCLEOTIDE SEQUENCE</scope>
</reference>
<keyword evidence="1" id="KW-1133">Transmembrane helix</keyword>
<feature type="transmembrane region" description="Helical" evidence="1">
    <location>
        <begin position="12"/>
        <end position="32"/>
    </location>
</feature>
<evidence type="ECO:0000313" key="2">
    <source>
        <dbReference type="EMBL" id="VAW29232.1"/>
    </source>
</evidence>
<evidence type="ECO:0000256" key="1">
    <source>
        <dbReference type="SAM" id="Phobius"/>
    </source>
</evidence>
<keyword evidence="1" id="KW-0472">Membrane</keyword>
<sequence length="59" mass="6907">MSKSKFWWKRVIIGIVLTPFVLFGMLILVLLWKHDSIVQDFIYTANEDFTGHLDIEGSH</sequence>
<gene>
    <name evidence="2" type="ORF">MNBD_BACTEROID06-679</name>
</gene>
<keyword evidence="1" id="KW-0812">Transmembrane</keyword>
<organism evidence="2">
    <name type="scientific">hydrothermal vent metagenome</name>
    <dbReference type="NCBI Taxonomy" id="652676"/>
    <lineage>
        <taxon>unclassified sequences</taxon>
        <taxon>metagenomes</taxon>
        <taxon>ecological metagenomes</taxon>
    </lineage>
</organism>
<dbReference type="EMBL" id="UOES01000534">
    <property type="protein sequence ID" value="VAW29232.1"/>
    <property type="molecule type" value="Genomic_DNA"/>
</dbReference>
<feature type="non-terminal residue" evidence="2">
    <location>
        <position position="59"/>
    </location>
</feature>
<name>A0A3B0USF3_9ZZZZ</name>
<accession>A0A3B0USF3</accession>
<protein>
    <submittedName>
        <fullName evidence="2">Uncharacterized protein</fullName>
    </submittedName>
</protein>